<dbReference type="InterPro" id="IPR013273">
    <property type="entry name" value="ADAMTS/ADAMTS-like"/>
</dbReference>
<protein>
    <submittedName>
        <fullName evidence="3">Uncharacterized protein</fullName>
    </submittedName>
</protein>
<accession>A0ABD2K879</accession>
<gene>
    <name evidence="3" type="ORF">niasHT_025551</name>
</gene>
<comment type="caution">
    <text evidence="3">The sequence shown here is derived from an EMBL/GenBank/DDBJ whole genome shotgun (WGS) entry which is preliminary data.</text>
</comment>
<dbReference type="GO" id="GO:0005576">
    <property type="term" value="C:extracellular region"/>
    <property type="evidence" value="ECO:0007669"/>
    <property type="project" value="UniProtKB-SubCell"/>
</dbReference>
<dbReference type="EMBL" id="JBICBT010000818">
    <property type="protein sequence ID" value="KAL3099107.1"/>
    <property type="molecule type" value="Genomic_DNA"/>
</dbReference>
<keyword evidence="2" id="KW-0964">Secreted</keyword>
<comment type="subcellular location">
    <subcellularLocation>
        <location evidence="1">Secreted</location>
    </subcellularLocation>
</comment>
<reference evidence="3 4" key="1">
    <citation type="submission" date="2024-10" db="EMBL/GenBank/DDBJ databases">
        <authorList>
            <person name="Kim D."/>
        </authorList>
    </citation>
    <scope>NUCLEOTIDE SEQUENCE [LARGE SCALE GENOMIC DNA]</scope>
    <source>
        <strain evidence="3">BH-2024</strain>
    </source>
</reference>
<evidence type="ECO:0000256" key="2">
    <source>
        <dbReference type="ARBA" id="ARBA00022525"/>
    </source>
</evidence>
<sequence length="145" mass="16321">MPSNPLTMPSENIGMCRRRRLLFHVRLRHHFKKETEEHGGRVLFTFPGRCRSVGCYGIVGSSARADQCGVCAGDGSNCADELFQWRDTGHFNPCDKSCGPNSIRVSVPVCVNIPTERVVPERMCADRVRPRPQIRRCEHIVCPAK</sequence>
<evidence type="ECO:0000313" key="4">
    <source>
        <dbReference type="Proteomes" id="UP001620626"/>
    </source>
</evidence>
<evidence type="ECO:0000313" key="3">
    <source>
        <dbReference type="EMBL" id="KAL3099107.1"/>
    </source>
</evidence>
<evidence type="ECO:0000256" key="1">
    <source>
        <dbReference type="ARBA" id="ARBA00004613"/>
    </source>
</evidence>
<keyword evidence="4" id="KW-1185">Reference proteome</keyword>
<name>A0ABD2K879_9BILA</name>
<proteinExistence type="predicted"/>
<dbReference type="Proteomes" id="UP001620626">
    <property type="component" value="Unassembled WGS sequence"/>
</dbReference>
<dbReference type="PRINTS" id="PR01857">
    <property type="entry name" value="ADAMTSFAMILY"/>
</dbReference>
<dbReference type="AlphaFoldDB" id="A0ABD2K879"/>
<organism evidence="3 4">
    <name type="scientific">Heterodera trifolii</name>
    <dbReference type="NCBI Taxonomy" id="157864"/>
    <lineage>
        <taxon>Eukaryota</taxon>
        <taxon>Metazoa</taxon>
        <taxon>Ecdysozoa</taxon>
        <taxon>Nematoda</taxon>
        <taxon>Chromadorea</taxon>
        <taxon>Rhabditida</taxon>
        <taxon>Tylenchina</taxon>
        <taxon>Tylenchomorpha</taxon>
        <taxon>Tylenchoidea</taxon>
        <taxon>Heteroderidae</taxon>
        <taxon>Heteroderinae</taxon>
        <taxon>Heterodera</taxon>
    </lineage>
</organism>